<reference evidence="4 5" key="1">
    <citation type="submission" date="2015-09" db="EMBL/GenBank/DDBJ databases">
        <authorList>
            <consortium name="Pathogen Informatics"/>
        </authorList>
    </citation>
    <scope>NUCLEOTIDE SEQUENCE [LARGE SCALE GENOMIC DNA]</scope>
    <source>
        <strain evidence="4 5">2789STDY5608837</strain>
    </source>
</reference>
<evidence type="ECO:0000256" key="1">
    <source>
        <dbReference type="SAM" id="MobiDB-lite"/>
    </source>
</evidence>
<dbReference type="Pfam" id="PF14285">
    <property type="entry name" value="DUF4367"/>
    <property type="match status" value="1"/>
</dbReference>
<dbReference type="AlphaFoldDB" id="A0A174DI77"/>
<evidence type="ECO:0000313" key="5">
    <source>
        <dbReference type="Proteomes" id="UP000095409"/>
    </source>
</evidence>
<dbReference type="RefSeq" id="WP_055066120.1">
    <property type="nucleotide sequence ID" value="NZ_CYZD01000007.1"/>
</dbReference>
<evidence type="ECO:0000313" key="4">
    <source>
        <dbReference type="EMBL" id="CUO25271.1"/>
    </source>
</evidence>
<feature type="region of interest" description="Disordered" evidence="1">
    <location>
        <begin position="85"/>
        <end position="104"/>
    </location>
</feature>
<dbReference type="Proteomes" id="UP000095409">
    <property type="component" value="Unassembled WGS sequence"/>
</dbReference>
<keyword evidence="2" id="KW-1133">Transmembrane helix</keyword>
<keyword evidence="2" id="KW-0812">Transmembrane</keyword>
<sequence>MKKEFEKEQKDNQIDDAFLDMPDMEDDEKFRQWLEEEYLKEADAIEESLFDGRKFEDNQDIVEKLSVSRESFYQRAREEGLLEDVADEKAEDEKNTEEAAPESTEKKILEFRKNAGVSKNPACDANRNSGKRKHSYVRFGRIAGIAGLCLICVFAASMSSEANRKYLVNSVRILSGNDSQFISYNDDSNENASTKESDAIADIEEKLDVKMPEFYYRPYGMEFSMYEISEPTSFAYIKYKLNDTNVLFYVDKQQKNKASDISSISGKEKIVDTISKDWGSIVVKEIEDKSDKQSTYTANWIYEENSYTIAGKIKFNEIKKLVEYMKF</sequence>
<name>A0A174DI77_9FIRM</name>
<organism evidence="4 5">
    <name type="scientific">Blautia obeum</name>
    <dbReference type="NCBI Taxonomy" id="40520"/>
    <lineage>
        <taxon>Bacteria</taxon>
        <taxon>Bacillati</taxon>
        <taxon>Bacillota</taxon>
        <taxon>Clostridia</taxon>
        <taxon>Lachnospirales</taxon>
        <taxon>Lachnospiraceae</taxon>
        <taxon>Blautia</taxon>
    </lineage>
</organism>
<dbReference type="InterPro" id="IPR025377">
    <property type="entry name" value="DUF4367"/>
</dbReference>
<dbReference type="EMBL" id="CYZD01000007">
    <property type="protein sequence ID" value="CUO25271.1"/>
    <property type="molecule type" value="Genomic_DNA"/>
</dbReference>
<proteinExistence type="predicted"/>
<accession>A0A174DI77</accession>
<evidence type="ECO:0000259" key="3">
    <source>
        <dbReference type="Pfam" id="PF14285"/>
    </source>
</evidence>
<protein>
    <recommendedName>
        <fullName evidence="3">DUF4367 domain-containing protein</fullName>
    </recommendedName>
</protein>
<evidence type="ECO:0000256" key="2">
    <source>
        <dbReference type="SAM" id="Phobius"/>
    </source>
</evidence>
<feature type="transmembrane region" description="Helical" evidence="2">
    <location>
        <begin position="139"/>
        <end position="158"/>
    </location>
</feature>
<gene>
    <name evidence="4" type="ORF">ERS852394_01789</name>
</gene>
<feature type="compositionally biased region" description="Basic and acidic residues" evidence="1">
    <location>
        <begin position="87"/>
        <end position="104"/>
    </location>
</feature>
<feature type="compositionally biased region" description="Basic and acidic residues" evidence="1">
    <location>
        <begin position="1"/>
        <end position="13"/>
    </location>
</feature>
<keyword evidence="2" id="KW-0472">Membrane</keyword>
<feature type="domain" description="DUF4367" evidence="3">
    <location>
        <begin position="212"/>
        <end position="325"/>
    </location>
</feature>
<feature type="region of interest" description="Disordered" evidence="1">
    <location>
        <begin position="1"/>
        <end position="22"/>
    </location>
</feature>